<reference evidence="3" key="2">
    <citation type="journal article" date="2008" name="Nucleic Acids Res.">
        <title>The rice annotation project database (RAP-DB): 2008 update.</title>
        <authorList>
            <consortium name="The rice annotation project (RAP)"/>
        </authorList>
    </citation>
    <scope>GENOME REANNOTATION</scope>
    <source>
        <strain evidence="3">cv. Nipponbare</strain>
    </source>
</reference>
<feature type="compositionally biased region" description="Basic residues" evidence="1">
    <location>
        <begin position="91"/>
        <end position="100"/>
    </location>
</feature>
<dbReference type="Proteomes" id="UP000000763">
    <property type="component" value="Chromosome 2"/>
</dbReference>
<reference evidence="3" key="1">
    <citation type="journal article" date="2005" name="Nature">
        <title>The map-based sequence of the rice genome.</title>
        <authorList>
            <consortium name="International rice genome sequencing project (IRGSP)"/>
            <person name="Matsumoto T."/>
            <person name="Wu J."/>
            <person name="Kanamori H."/>
            <person name="Katayose Y."/>
            <person name="Fujisawa M."/>
            <person name="Namiki N."/>
            <person name="Mizuno H."/>
            <person name="Yamamoto K."/>
            <person name="Antonio B.A."/>
            <person name="Baba T."/>
            <person name="Sakata K."/>
            <person name="Nagamura Y."/>
            <person name="Aoki H."/>
            <person name="Arikawa K."/>
            <person name="Arita K."/>
            <person name="Bito T."/>
            <person name="Chiden Y."/>
            <person name="Fujitsuka N."/>
            <person name="Fukunaka R."/>
            <person name="Hamada M."/>
            <person name="Harada C."/>
            <person name="Hayashi A."/>
            <person name="Hijishita S."/>
            <person name="Honda M."/>
            <person name="Hosokawa S."/>
            <person name="Ichikawa Y."/>
            <person name="Idonuma A."/>
            <person name="Iijima M."/>
            <person name="Ikeda M."/>
            <person name="Ikeno M."/>
            <person name="Ito K."/>
            <person name="Ito S."/>
            <person name="Ito T."/>
            <person name="Ito Y."/>
            <person name="Ito Y."/>
            <person name="Iwabuchi A."/>
            <person name="Kamiya K."/>
            <person name="Karasawa W."/>
            <person name="Kurita K."/>
            <person name="Katagiri S."/>
            <person name="Kikuta A."/>
            <person name="Kobayashi H."/>
            <person name="Kobayashi N."/>
            <person name="Machita K."/>
            <person name="Maehara T."/>
            <person name="Masukawa M."/>
            <person name="Mizubayashi T."/>
            <person name="Mukai Y."/>
            <person name="Nagasaki H."/>
            <person name="Nagata Y."/>
            <person name="Naito S."/>
            <person name="Nakashima M."/>
            <person name="Nakama Y."/>
            <person name="Nakamichi Y."/>
            <person name="Nakamura M."/>
            <person name="Meguro A."/>
            <person name="Negishi M."/>
            <person name="Ohta I."/>
            <person name="Ohta T."/>
            <person name="Okamoto M."/>
            <person name="Ono N."/>
            <person name="Saji S."/>
            <person name="Sakaguchi M."/>
            <person name="Sakai K."/>
            <person name="Shibata M."/>
            <person name="Shimokawa T."/>
            <person name="Song J."/>
            <person name="Takazaki Y."/>
            <person name="Terasawa K."/>
            <person name="Tsugane M."/>
            <person name="Tsuji K."/>
            <person name="Ueda S."/>
            <person name="Waki K."/>
            <person name="Yamagata H."/>
            <person name="Yamamoto M."/>
            <person name="Yamamoto S."/>
            <person name="Yamane H."/>
            <person name="Yoshiki S."/>
            <person name="Yoshihara R."/>
            <person name="Yukawa K."/>
            <person name="Zhong H."/>
            <person name="Yano M."/>
            <person name="Yuan Q."/>
            <person name="Ouyang S."/>
            <person name="Liu J."/>
            <person name="Jones K.M."/>
            <person name="Gansberger K."/>
            <person name="Moffat K."/>
            <person name="Hill J."/>
            <person name="Bera J."/>
            <person name="Fadrosh D."/>
            <person name="Jin S."/>
            <person name="Johri S."/>
            <person name="Kim M."/>
            <person name="Overton L."/>
            <person name="Reardon M."/>
            <person name="Tsitrin T."/>
            <person name="Vuong H."/>
            <person name="Weaver B."/>
            <person name="Ciecko A."/>
            <person name="Tallon L."/>
            <person name="Jackson J."/>
            <person name="Pai G."/>
            <person name="Aken S.V."/>
            <person name="Utterback T."/>
            <person name="Reidmuller S."/>
            <person name="Feldblyum T."/>
            <person name="Hsiao J."/>
            <person name="Zismann V."/>
            <person name="Iobst S."/>
            <person name="de Vazeille A.R."/>
            <person name="Buell C.R."/>
            <person name="Ying K."/>
            <person name="Li Y."/>
            <person name="Lu T."/>
            <person name="Huang Y."/>
            <person name="Zhao Q."/>
            <person name="Feng Q."/>
            <person name="Zhang L."/>
            <person name="Zhu J."/>
            <person name="Weng Q."/>
            <person name="Mu J."/>
            <person name="Lu Y."/>
            <person name="Fan D."/>
            <person name="Liu Y."/>
            <person name="Guan J."/>
            <person name="Zhang Y."/>
            <person name="Yu S."/>
            <person name="Liu X."/>
            <person name="Zhang Y."/>
            <person name="Hong G."/>
            <person name="Han B."/>
            <person name="Choisne N."/>
            <person name="Demange N."/>
            <person name="Orjeda G."/>
            <person name="Samain S."/>
            <person name="Cattolico L."/>
            <person name="Pelletier E."/>
            <person name="Couloux A."/>
            <person name="Segurens B."/>
            <person name="Wincker P."/>
            <person name="D'Hont A."/>
            <person name="Scarpelli C."/>
            <person name="Weissenbach J."/>
            <person name="Salanoubat M."/>
            <person name="Quetier F."/>
            <person name="Yu Y."/>
            <person name="Kim H.R."/>
            <person name="Rambo T."/>
            <person name="Currie J."/>
            <person name="Collura K."/>
            <person name="Luo M."/>
            <person name="Yang T."/>
            <person name="Ammiraju J.S.S."/>
            <person name="Engler F."/>
            <person name="Soderlund C."/>
            <person name="Wing R.A."/>
            <person name="Palmer L.E."/>
            <person name="de la Bastide M."/>
            <person name="Spiegel L."/>
            <person name="Nascimento L."/>
            <person name="Zutavern T."/>
            <person name="O'Shaughnessy A."/>
            <person name="Dike S."/>
            <person name="Dedhia N."/>
            <person name="Preston R."/>
            <person name="Balija V."/>
            <person name="McCombie W.R."/>
            <person name="Chow T."/>
            <person name="Chen H."/>
            <person name="Chung M."/>
            <person name="Chen C."/>
            <person name="Shaw J."/>
            <person name="Wu H."/>
            <person name="Hsiao K."/>
            <person name="Chao Y."/>
            <person name="Chu M."/>
            <person name="Cheng C."/>
            <person name="Hour A."/>
            <person name="Lee P."/>
            <person name="Lin S."/>
            <person name="Lin Y."/>
            <person name="Liou J."/>
            <person name="Liu S."/>
            <person name="Hsing Y."/>
            <person name="Raghuvanshi S."/>
            <person name="Mohanty A."/>
            <person name="Bharti A.K."/>
            <person name="Gaur A."/>
            <person name="Gupta V."/>
            <person name="Kumar D."/>
            <person name="Ravi V."/>
            <person name="Vij S."/>
            <person name="Kapur A."/>
            <person name="Khurana P."/>
            <person name="Khurana P."/>
            <person name="Khurana J.P."/>
            <person name="Tyagi A.K."/>
            <person name="Gaikwad K."/>
            <person name="Singh A."/>
            <person name="Dalal V."/>
            <person name="Srivastava S."/>
            <person name="Dixit A."/>
            <person name="Pal A.K."/>
            <person name="Ghazi I.A."/>
            <person name="Yadav M."/>
            <person name="Pandit A."/>
            <person name="Bhargava A."/>
            <person name="Sureshbabu K."/>
            <person name="Batra K."/>
            <person name="Sharma T.R."/>
            <person name="Mohapatra T."/>
            <person name="Singh N.K."/>
            <person name="Messing J."/>
            <person name="Nelson A.B."/>
            <person name="Fuks G."/>
            <person name="Kavchok S."/>
            <person name="Keizer G."/>
            <person name="Linton E."/>
            <person name="Llaca V."/>
            <person name="Song R."/>
            <person name="Tanyolac B."/>
            <person name="Young S."/>
            <person name="Ho-Il K."/>
            <person name="Hahn J.H."/>
            <person name="Sangsakoo G."/>
            <person name="Vanavichit A."/>
            <person name="de Mattos Luiz.A.T."/>
            <person name="Zimmer P.D."/>
            <person name="Malone G."/>
            <person name="Dellagostin O."/>
            <person name="de Oliveira A.C."/>
            <person name="Bevan M."/>
            <person name="Bancroft I."/>
            <person name="Minx P."/>
            <person name="Cordum H."/>
            <person name="Wilson R."/>
            <person name="Cheng Z."/>
            <person name="Jin W."/>
            <person name="Jiang J."/>
            <person name="Leong S.A."/>
            <person name="Iwama H."/>
            <person name="Gojobori T."/>
            <person name="Itoh T."/>
            <person name="Niimura Y."/>
            <person name="Fujii Y."/>
            <person name="Habara T."/>
            <person name="Sakai H."/>
            <person name="Sato Y."/>
            <person name="Wilson G."/>
            <person name="Kumar K."/>
            <person name="McCouch S."/>
            <person name="Juretic N."/>
            <person name="Hoen D."/>
            <person name="Wright S."/>
            <person name="Bruskiewich R."/>
            <person name="Bureau T."/>
            <person name="Miyao A."/>
            <person name="Hirochika H."/>
            <person name="Nishikawa T."/>
            <person name="Kadowaki K."/>
            <person name="Sugiura M."/>
            <person name="Burr B."/>
            <person name="Sasaki T."/>
        </authorList>
    </citation>
    <scope>NUCLEOTIDE SEQUENCE [LARGE SCALE GENOMIC DNA]</scope>
    <source>
        <strain evidence="3">cv. Nipponbare</strain>
    </source>
</reference>
<evidence type="ECO:0000256" key="1">
    <source>
        <dbReference type="SAM" id="MobiDB-lite"/>
    </source>
</evidence>
<protein>
    <submittedName>
        <fullName evidence="2">Uncharacterized protein</fullName>
    </submittedName>
</protein>
<proteinExistence type="predicted"/>
<feature type="region of interest" description="Disordered" evidence="1">
    <location>
        <begin position="91"/>
        <end position="136"/>
    </location>
</feature>
<dbReference type="AlphaFoldDB" id="Q6K3M2"/>
<evidence type="ECO:0000313" key="2">
    <source>
        <dbReference type="EMBL" id="BAD23481.1"/>
    </source>
</evidence>
<organism evidence="2 3">
    <name type="scientific">Oryza sativa subsp. japonica</name>
    <name type="common">Rice</name>
    <dbReference type="NCBI Taxonomy" id="39947"/>
    <lineage>
        <taxon>Eukaryota</taxon>
        <taxon>Viridiplantae</taxon>
        <taxon>Streptophyta</taxon>
        <taxon>Embryophyta</taxon>
        <taxon>Tracheophyta</taxon>
        <taxon>Spermatophyta</taxon>
        <taxon>Magnoliopsida</taxon>
        <taxon>Liliopsida</taxon>
        <taxon>Poales</taxon>
        <taxon>Poaceae</taxon>
        <taxon>BOP clade</taxon>
        <taxon>Oryzoideae</taxon>
        <taxon>Oryzeae</taxon>
        <taxon>Oryzinae</taxon>
        <taxon>Oryza</taxon>
        <taxon>Oryza sativa</taxon>
    </lineage>
</organism>
<gene>
    <name evidence="2" type="primary">OSJNBb0021C10.31</name>
</gene>
<feature type="compositionally biased region" description="Polar residues" evidence="1">
    <location>
        <begin position="12"/>
        <end position="21"/>
    </location>
</feature>
<dbReference type="EMBL" id="AP005630">
    <property type="protein sequence ID" value="BAD23481.1"/>
    <property type="molecule type" value="Genomic_DNA"/>
</dbReference>
<evidence type="ECO:0000313" key="3">
    <source>
        <dbReference type="Proteomes" id="UP000000763"/>
    </source>
</evidence>
<accession>Q6K3M2</accession>
<sequence>MDLINKSGMKNEVQTSPNNLDTQTNKFNALVLKQFLQTSKRDFRVRASGPSARKCPQKSQFFHAGGAPTCKNKIHWCLCRPNAITKNRKKKEIAKNKNARPHGPVGCWIRAGPSTRRTPSTGGLLLPPPSGSSRRCRHAPLATAARSTQGTAMHPSPSSTLFGQRWLCGRFSTTMRHRPTTTGCCAPTGCCHLPAVS</sequence>
<feature type="region of interest" description="Disordered" evidence="1">
    <location>
        <begin position="1"/>
        <end position="21"/>
    </location>
</feature>
<name>Q6K3M2_ORYSJ</name>